<reference evidence="1" key="1">
    <citation type="submission" date="2021-10" db="EMBL/GenBank/DDBJ databases">
        <title>De novo Genome Assembly of Clathrus columnatus (Basidiomycota, Fungi) Using Illumina and Nanopore Sequence Data.</title>
        <authorList>
            <person name="Ogiso-Tanaka E."/>
            <person name="Itagaki H."/>
            <person name="Hosoya T."/>
            <person name="Hosaka K."/>
        </authorList>
    </citation>
    <scope>NUCLEOTIDE SEQUENCE</scope>
    <source>
        <strain evidence="1">MO-923</strain>
    </source>
</reference>
<evidence type="ECO:0008006" key="3">
    <source>
        <dbReference type="Google" id="ProtNLM"/>
    </source>
</evidence>
<dbReference type="AlphaFoldDB" id="A0AAV5A7Z8"/>
<name>A0AAV5A7Z8_9AGAM</name>
<proteinExistence type="predicted"/>
<dbReference type="Gene3D" id="3.80.10.10">
    <property type="entry name" value="Ribonuclease Inhibitor"/>
    <property type="match status" value="1"/>
</dbReference>
<sequence length="494" mass="56465">MYSASDRVVTACSSVEDSPHPDFMASIFPIELFLNVASLIERRNDLLALAFTCHALYDILVPDYVDFVELQSPIFNNALWTRFPERPILYDRVRSLELTDTTTNGIHRYHLLQEVLLPNPIAEPLVYTVLPHLKNLRCFKGFFTSSSKISLSRLAQYLKQSGCILEELDLDLQKCIYTDYYRSIRCSSISSFALEMPSLKKLSISVSDYDKPEADGLIHMLSRLPNLSYLNLSPPNRDDHINDFLHDLFSKCNWPKLKHMVLKQIYQPNVIVESYGNAMSDFFMRHPELESFYIDNMLFSGCFVKDATSSSKLKALHFMFPDPAASIFVQIGRVLPNYLAKNLVHLSLIGISNVRLGIEPNGLCSLETCSLPRIVSETQLSWMAEFVKAAPNLKKCSVIQLLSTLRHLTHLINLLSNIDISESSGLDIFACLYEIPSLIYFNAMINSEGRQFIRILRNMESPQLSYEMISRSMSLAKYELDYTKWGGFLLRRNV</sequence>
<keyword evidence="2" id="KW-1185">Reference proteome</keyword>
<evidence type="ECO:0000313" key="1">
    <source>
        <dbReference type="EMBL" id="GJJ08874.1"/>
    </source>
</evidence>
<dbReference type="Proteomes" id="UP001050691">
    <property type="component" value="Unassembled WGS sequence"/>
</dbReference>
<accession>A0AAV5A7Z8</accession>
<dbReference type="InterPro" id="IPR032675">
    <property type="entry name" value="LRR_dom_sf"/>
</dbReference>
<gene>
    <name evidence="1" type="ORF">Clacol_003094</name>
</gene>
<dbReference type="EMBL" id="BPWL01000003">
    <property type="protein sequence ID" value="GJJ08874.1"/>
    <property type="molecule type" value="Genomic_DNA"/>
</dbReference>
<comment type="caution">
    <text evidence="1">The sequence shown here is derived from an EMBL/GenBank/DDBJ whole genome shotgun (WGS) entry which is preliminary data.</text>
</comment>
<protein>
    <recommendedName>
        <fullName evidence="3">F-box domain-containing protein</fullName>
    </recommendedName>
</protein>
<organism evidence="1 2">
    <name type="scientific">Clathrus columnatus</name>
    <dbReference type="NCBI Taxonomy" id="1419009"/>
    <lineage>
        <taxon>Eukaryota</taxon>
        <taxon>Fungi</taxon>
        <taxon>Dikarya</taxon>
        <taxon>Basidiomycota</taxon>
        <taxon>Agaricomycotina</taxon>
        <taxon>Agaricomycetes</taxon>
        <taxon>Phallomycetidae</taxon>
        <taxon>Phallales</taxon>
        <taxon>Clathraceae</taxon>
        <taxon>Clathrus</taxon>
    </lineage>
</organism>
<evidence type="ECO:0000313" key="2">
    <source>
        <dbReference type="Proteomes" id="UP001050691"/>
    </source>
</evidence>
<dbReference type="SUPFAM" id="SSF52047">
    <property type="entry name" value="RNI-like"/>
    <property type="match status" value="1"/>
</dbReference>